<dbReference type="Pfam" id="PF22752">
    <property type="entry name" value="DUF488-N3i"/>
    <property type="match status" value="1"/>
</dbReference>
<name>A0A9W6PWM3_9ACTN</name>
<sequence>MGHHRVMSDPAKPRVRRAYEPREPEDGTRVLVDRLWPRGLSKEDADVDVWLKEVAPSTELRRWYGHDPARYDEFCRRYEAELADPEHSEALKRLRDLAASGPLTLLTATKDVEHSQLPTLLKALSRS</sequence>
<gene>
    <name evidence="2" type="ORF">Arub01_25920</name>
</gene>
<evidence type="ECO:0008006" key="4">
    <source>
        <dbReference type="Google" id="ProtNLM"/>
    </source>
</evidence>
<comment type="caution">
    <text evidence="2">The sequence shown here is derived from an EMBL/GenBank/DDBJ whole genome shotgun (WGS) entry which is preliminary data.</text>
</comment>
<evidence type="ECO:0000256" key="1">
    <source>
        <dbReference type="SAM" id="MobiDB-lite"/>
    </source>
</evidence>
<organism evidence="2 3">
    <name type="scientific">Actinomadura rubrobrunea</name>
    <dbReference type="NCBI Taxonomy" id="115335"/>
    <lineage>
        <taxon>Bacteria</taxon>
        <taxon>Bacillati</taxon>
        <taxon>Actinomycetota</taxon>
        <taxon>Actinomycetes</taxon>
        <taxon>Streptosporangiales</taxon>
        <taxon>Thermomonosporaceae</taxon>
        <taxon>Actinomadura</taxon>
    </lineage>
</organism>
<dbReference type="Proteomes" id="UP001165124">
    <property type="component" value="Unassembled WGS sequence"/>
</dbReference>
<evidence type="ECO:0000313" key="3">
    <source>
        <dbReference type="Proteomes" id="UP001165124"/>
    </source>
</evidence>
<proteinExistence type="predicted"/>
<dbReference type="EMBL" id="BSRZ01000005">
    <property type="protein sequence ID" value="GLW64348.1"/>
    <property type="molecule type" value="Genomic_DNA"/>
</dbReference>
<dbReference type="InterPro" id="IPR052552">
    <property type="entry name" value="YeaO-like"/>
</dbReference>
<protein>
    <recommendedName>
        <fullName evidence="4">DUF488 family protein</fullName>
    </recommendedName>
</protein>
<reference evidence="2" key="1">
    <citation type="submission" date="2023-02" db="EMBL/GenBank/DDBJ databases">
        <title>Actinomadura rubrobrunea NBRC 14622.</title>
        <authorList>
            <person name="Ichikawa N."/>
            <person name="Sato H."/>
            <person name="Tonouchi N."/>
        </authorList>
    </citation>
    <scope>NUCLEOTIDE SEQUENCE</scope>
    <source>
        <strain evidence="2">NBRC 14622</strain>
    </source>
</reference>
<dbReference type="PANTHER" id="PTHR36849:SF1">
    <property type="entry name" value="CYTOPLASMIC PROTEIN"/>
    <property type="match status" value="1"/>
</dbReference>
<accession>A0A9W6PWM3</accession>
<feature type="region of interest" description="Disordered" evidence="1">
    <location>
        <begin position="1"/>
        <end position="24"/>
    </location>
</feature>
<evidence type="ECO:0000313" key="2">
    <source>
        <dbReference type="EMBL" id="GLW64348.1"/>
    </source>
</evidence>
<keyword evidence="3" id="KW-1185">Reference proteome</keyword>
<dbReference type="PANTHER" id="PTHR36849">
    <property type="entry name" value="CYTOPLASMIC PROTEIN-RELATED"/>
    <property type="match status" value="1"/>
</dbReference>
<dbReference type="AlphaFoldDB" id="A0A9W6PWM3"/>